<reference evidence="1" key="1">
    <citation type="submission" date="2016-10" db="EMBL/GenBank/DDBJ databases">
        <title>Sequence of Gallionella enrichment culture.</title>
        <authorList>
            <person name="Poehlein A."/>
            <person name="Muehling M."/>
            <person name="Daniel R."/>
        </authorList>
    </citation>
    <scope>NUCLEOTIDE SEQUENCE</scope>
</reference>
<dbReference type="Gene3D" id="1.10.1220.10">
    <property type="entry name" value="Met repressor-like"/>
    <property type="match status" value="1"/>
</dbReference>
<gene>
    <name evidence="1" type="ORF">GALL_67320</name>
</gene>
<proteinExistence type="predicted"/>
<comment type="caution">
    <text evidence="1">The sequence shown here is derived from an EMBL/GenBank/DDBJ whole genome shotgun (WGS) entry which is preliminary data.</text>
</comment>
<protein>
    <submittedName>
        <fullName evidence="1">Ribbon-helix-helix protein, copG family</fullName>
    </submittedName>
</protein>
<dbReference type="InterPro" id="IPR010985">
    <property type="entry name" value="Ribbon_hlx_hlx"/>
</dbReference>
<dbReference type="GO" id="GO:0006355">
    <property type="term" value="P:regulation of DNA-templated transcription"/>
    <property type="evidence" value="ECO:0007669"/>
    <property type="project" value="InterPro"/>
</dbReference>
<evidence type="ECO:0000313" key="1">
    <source>
        <dbReference type="EMBL" id="OIR11875.1"/>
    </source>
</evidence>
<name>A0A1J5SV76_9ZZZZ</name>
<dbReference type="AlphaFoldDB" id="A0A1J5SV76"/>
<dbReference type="SUPFAM" id="SSF47598">
    <property type="entry name" value="Ribbon-helix-helix"/>
    <property type="match status" value="1"/>
</dbReference>
<sequence>MSTTTIRMPEKLKARVAAAAKRAGTTTHGFILDAIAEKAEQEDKRAAFDAEAEDRYAHIVATGKTIPWQEMRGYLEERLAGKEVKRPVARKLAR</sequence>
<dbReference type="EMBL" id="MLJW01000019">
    <property type="protein sequence ID" value="OIR11875.1"/>
    <property type="molecule type" value="Genomic_DNA"/>
</dbReference>
<accession>A0A1J5SV76</accession>
<organism evidence="1">
    <name type="scientific">mine drainage metagenome</name>
    <dbReference type="NCBI Taxonomy" id="410659"/>
    <lineage>
        <taxon>unclassified sequences</taxon>
        <taxon>metagenomes</taxon>
        <taxon>ecological metagenomes</taxon>
    </lineage>
</organism>
<dbReference type="InterPro" id="IPR013321">
    <property type="entry name" value="Arc_rbn_hlx_hlx"/>
</dbReference>